<evidence type="ECO:0000313" key="1">
    <source>
        <dbReference type="EMBL" id="PSB04429.1"/>
    </source>
</evidence>
<dbReference type="Pfam" id="PF08869">
    <property type="entry name" value="XisI"/>
    <property type="match status" value="1"/>
</dbReference>
<keyword evidence="2" id="KW-1185">Reference proteome</keyword>
<evidence type="ECO:0000313" key="2">
    <source>
        <dbReference type="Proteomes" id="UP000238762"/>
    </source>
</evidence>
<dbReference type="OrthoDB" id="467081at2"/>
<dbReference type="InterPro" id="IPR014968">
    <property type="entry name" value="XisI"/>
</dbReference>
<dbReference type="EMBL" id="PVWJ01000012">
    <property type="protein sequence ID" value="PSB04429.1"/>
    <property type="molecule type" value="Genomic_DNA"/>
</dbReference>
<reference evidence="1 2" key="1">
    <citation type="submission" date="2018-02" db="EMBL/GenBank/DDBJ databases">
        <authorList>
            <person name="Cohen D.B."/>
            <person name="Kent A.D."/>
        </authorList>
    </citation>
    <scope>NUCLEOTIDE SEQUENCE [LARGE SCALE GENOMIC DNA]</scope>
    <source>
        <strain evidence="1 2">CCAP 1448/3</strain>
    </source>
</reference>
<dbReference type="InterPro" id="IPR035943">
    <property type="entry name" value="XisI-like_sf"/>
</dbReference>
<accession>A0A2T1C855</accession>
<reference evidence="1 2" key="2">
    <citation type="submission" date="2018-03" db="EMBL/GenBank/DDBJ databases">
        <title>The ancient ancestry and fast evolution of plastids.</title>
        <authorList>
            <person name="Moore K.R."/>
            <person name="Magnabosco C."/>
            <person name="Momper L."/>
            <person name="Gold D.A."/>
            <person name="Bosak T."/>
            <person name="Fournier G.P."/>
        </authorList>
    </citation>
    <scope>NUCLEOTIDE SEQUENCE [LARGE SCALE GENOMIC DNA]</scope>
    <source>
        <strain evidence="1 2">CCAP 1448/3</strain>
    </source>
</reference>
<gene>
    <name evidence="1" type="ORF">C7B64_03825</name>
</gene>
<dbReference type="Proteomes" id="UP000238762">
    <property type="component" value="Unassembled WGS sequence"/>
</dbReference>
<protein>
    <submittedName>
        <fullName evidence="1">XisI protein</fullName>
    </submittedName>
</protein>
<dbReference type="SUPFAM" id="SSF143847">
    <property type="entry name" value="XisI-like"/>
    <property type="match status" value="1"/>
</dbReference>
<dbReference type="Gene3D" id="3.30.310.110">
    <property type="entry name" value="XisI-like"/>
    <property type="match status" value="1"/>
</dbReference>
<dbReference type="CDD" id="cd16382">
    <property type="entry name" value="XisI-like"/>
    <property type="match status" value="1"/>
</dbReference>
<comment type="caution">
    <text evidence="1">The sequence shown here is derived from an EMBL/GenBank/DDBJ whole genome shotgun (WGS) entry which is preliminary data.</text>
</comment>
<organism evidence="1 2">
    <name type="scientific">Merismopedia glauca CCAP 1448/3</name>
    <dbReference type="NCBI Taxonomy" id="1296344"/>
    <lineage>
        <taxon>Bacteria</taxon>
        <taxon>Bacillati</taxon>
        <taxon>Cyanobacteriota</taxon>
        <taxon>Cyanophyceae</taxon>
        <taxon>Synechococcales</taxon>
        <taxon>Merismopediaceae</taxon>
        <taxon>Merismopedia</taxon>
    </lineage>
</organism>
<name>A0A2T1C855_9CYAN</name>
<dbReference type="RefSeq" id="WP_106287333.1">
    <property type="nucleotide sequence ID" value="NZ_CAWNTC010000182.1"/>
</dbReference>
<sequence>MDKLEKYRTLLKKILNEYHQWVSGSSNLTDESCLVFDETHDHYLWLFMGWEGKKKVKNIQVHVCIKDQKIWIEEDWTEAGITTDLLRQGVPNSDIVLAFHPPEERKFTEFATA</sequence>
<dbReference type="AlphaFoldDB" id="A0A2T1C855"/>
<proteinExistence type="predicted"/>